<keyword evidence="2" id="KW-1185">Reference proteome</keyword>
<evidence type="ECO:0000313" key="1">
    <source>
        <dbReference type="EMBL" id="CAA2994578.1"/>
    </source>
</evidence>
<dbReference type="Gramene" id="OE9A097210T2">
    <property type="protein sequence ID" value="OE9A097210C2"/>
    <property type="gene ID" value="OE9A097210"/>
</dbReference>
<accession>A0A8S0SSR7</accession>
<reference evidence="1 2" key="1">
    <citation type="submission" date="2019-12" db="EMBL/GenBank/DDBJ databases">
        <authorList>
            <person name="Alioto T."/>
            <person name="Alioto T."/>
            <person name="Gomez Garrido J."/>
        </authorList>
    </citation>
    <scope>NUCLEOTIDE SEQUENCE [LARGE SCALE GENOMIC DNA]</scope>
</reference>
<dbReference type="AlphaFoldDB" id="A0A8S0SSR7"/>
<protein>
    <submittedName>
        <fullName evidence="1">Uncharacterized protein</fullName>
    </submittedName>
</protein>
<dbReference type="Proteomes" id="UP000594638">
    <property type="component" value="Unassembled WGS sequence"/>
</dbReference>
<proteinExistence type="predicted"/>
<organism evidence="1 2">
    <name type="scientific">Olea europaea subsp. europaea</name>
    <dbReference type="NCBI Taxonomy" id="158383"/>
    <lineage>
        <taxon>Eukaryota</taxon>
        <taxon>Viridiplantae</taxon>
        <taxon>Streptophyta</taxon>
        <taxon>Embryophyta</taxon>
        <taxon>Tracheophyta</taxon>
        <taxon>Spermatophyta</taxon>
        <taxon>Magnoliopsida</taxon>
        <taxon>eudicotyledons</taxon>
        <taxon>Gunneridae</taxon>
        <taxon>Pentapetalae</taxon>
        <taxon>asterids</taxon>
        <taxon>lamiids</taxon>
        <taxon>Lamiales</taxon>
        <taxon>Oleaceae</taxon>
        <taxon>Oleeae</taxon>
        <taxon>Olea</taxon>
    </lineage>
</organism>
<name>A0A8S0SSR7_OLEEU</name>
<comment type="caution">
    <text evidence="1">The sequence shown here is derived from an EMBL/GenBank/DDBJ whole genome shotgun (WGS) entry which is preliminary data.</text>
</comment>
<evidence type="ECO:0000313" key="2">
    <source>
        <dbReference type="Proteomes" id="UP000594638"/>
    </source>
</evidence>
<gene>
    <name evidence="1" type="ORF">OLEA9_A097210</name>
</gene>
<sequence>MRLLDDVRSRGISFLNYTEMLMSGDGLYSEIGSVSFQLLVTIDVVYWYSLAFGTSNGDIGTRGKLISGATCDIVVAAVIVAERLWIRGETLDSRFCFLLGVL</sequence>
<dbReference type="EMBL" id="CACTIH010005476">
    <property type="protein sequence ID" value="CAA2994578.1"/>
    <property type="molecule type" value="Genomic_DNA"/>
</dbReference>